<feature type="transmembrane region" description="Helical" evidence="5">
    <location>
        <begin position="21"/>
        <end position="41"/>
    </location>
</feature>
<dbReference type="AlphaFoldDB" id="A0A5N6RKF0"/>
<organism evidence="7 8">
    <name type="scientific">Carpinus fangiana</name>
    <dbReference type="NCBI Taxonomy" id="176857"/>
    <lineage>
        <taxon>Eukaryota</taxon>
        <taxon>Viridiplantae</taxon>
        <taxon>Streptophyta</taxon>
        <taxon>Embryophyta</taxon>
        <taxon>Tracheophyta</taxon>
        <taxon>Spermatophyta</taxon>
        <taxon>Magnoliopsida</taxon>
        <taxon>eudicotyledons</taxon>
        <taxon>Gunneridae</taxon>
        <taxon>Pentapetalae</taxon>
        <taxon>rosids</taxon>
        <taxon>fabids</taxon>
        <taxon>Fagales</taxon>
        <taxon>Betulaceae</taxon>
        <taxon>Carpinus</taxon>
    </lineage>
</organism>
<keyword evidence="3 5" id="KW-1133">Transmembrane helix</keyword>
<evidence type="ECO:0000313" key="8">
    <source>
        <dbReference type="Proteomes" id="UP000327013"/>
    </source>
</evidence>
<dbReference type="Pfam" id="PF03168">
    <property type="entry name" value="LEA_2"/>
    <property type="match status" value="1"/>
</dbReference>
<dbReference type="OrthoDB" id="1889094at2759"/>
<evidence type="ECO:0000256" key="2">
    <source>
        <dbReference type="ARBA" id="ARBA00022692"/>
    </source>
</evidence>
<gene>
    <name evidence="7" type="ORF">FH972_017242</name>
</gene>
<keyword evidence="4 5" id="KW-0472">Membrane</keyword>
<comment type="subcellular location">
    <subcellularLocation>
        <location evidence="1">Membrane</location>
        <topology evidence="1">Single-pass membrane protein</topology>
    </subcellularLocation>
</comment>
<dbReference type="PANTHER" id="PTHR31415:SF174">
    <property type="entry name" value="NDR1_HIN1-LIKE PROTEIN 10"/>
    <property type="match status" value="1"/>
</dbReference>
<keyword evidence="2 5" id="KW-0812">Transmembrane</keyword>
<keyword evidence="8" id="KW-1185">Reference proteome</keyword>
<evidence type="ECO:0000256" key="1">
    <source>
        <dbReference type="ARBA" id="ARBA00004167"/>
    </source>
</evidence>
<proteinExistence type="predicted"/>
<evidence type="ECO:0000259" key="6">
    <source>
        <dbReference type="Pfam" id="PF03168"/>
    </source>
</evidence>
<dbReference type="PANTHER" id="PTHR31415">
    <property type="entry name" value="OS05G0367900 PROTEIN"/>
    <property type="match status" value="1"/>
</dbReference>
<dbReference type="GO" id="GO:0098542">
    <property type="term" value="P:defense response to other organism"/>
    <property type="evidence" value="ECO:0007669"/>
    <property type="project" value="InterPro"/>
</dbReference>
<evidence type="ECO:0000256" key="4">
    <source>
        <dbReference type="ARBA" id="ARBA00023136"/>
    </source>
</evidence>
<accession>A0A5N6RKF0</accession>
<dbReference type="InterPro" id="IPR044839">
    <property type="entry name" value="NDR1-like"/>
</dbReference>
<reference evidence="7 8" key="1">
    <citation type="submission" date="2019-06" db="EMBL/GenBank/DDBJ databases">
        <title>A chromosomal-level reference genome of Carpinus fangiana (Coryloideae, Betulaceae).</title>
        <authorList>
            <person name="Yang X."/>
            <person name="Wang Z."/>
            <person name="Zhang L."/>
            <person name="Hao G."/>
            <person name="Liu J."/>
            <person name="Yang Y."/>
        </authorList>
    </citation>
    <scope>NUCLEOTIDE SEQUENCE [LARGE SCALE GENOMIC DNA]</scope>
    <source>
        <strain evidence="7">Cfa_2016G</strain>
        <tissue evidence="7">Leaf</tissue>
    </source>
</reference>
<feature type="domain" description="Late embryogenesis abundant protein LEA-2 subgroup" evidence="6">
    <location>
        <begin position="75"/>
        <end position="157"/>
    </location>
</feature>
<name>A0A5N6RKF0_9ROSI</name>
<dbReference type="InterPro" id="IPR004864">
    <property type="entry name" value="LEA_2"/>
</dbReference>
<sequence length="205" mass="22999">MEEKQTHLNGARHRPSLISKIVVTVLLGVVGPSVFVVLLILTPKSLKIQVEDAFLVQFNLTTDNYTLHYNLALDISIRNPNKRIGFYYDTIQANGYYDYHKFGTVSLTPFYQGHKNTSVLSPVFNGSQQFSFPESSKLIPKFNTDTSHGVYTIAVELNLSFRTKGGRWIKKGHFNPLINCDLEVPLSSNGKSAARSNNNECKLDS</sequence>
<dbReference type="GO" id="GO:0009506">
    <property type="term" value="C:plasmodesma"/>
    <property type="evidence" value="ECO:0007669"/>
    <property type="project" value="TreeGrafter"/>
</dbReference>
<dbReference type="EMBL" id="CM017327">
    <property type="protein sequence ID" value="KAE8099245.1"/>
    <property type="molecule type" value="Genomic_DNA"/>
</dbReference>
<evidence type="ECO:0000256" key="3">
    <source>
        <dbReference type="ARBA" id="ARBA00022989"/>
    </source>
</evidence>
<dbReference type="Proteomes" id="UP000327013">
    <property type="component" value="Chromosome 7"/>
</dbReference>
<dbReference type="GO" id="GO:0005886">
    <property type="term" value="C:plasma membrane"/>
    <property type="evidence" value="ECO:0007669"/>
    <property type="project" value="TreeGrafter"/>
</dbReference>
<protein>
    <recommendedName>
        <fullName evidence="6">Late embryogenesis abundant protein LEA-2 subgroup domain-containing protein</fullName>
    </recommendedName>
</protein>
<evidence type="ECO:0000313" key="7">
    <source>
        <dbReference type="EMBL" id="KAE8099245.1"/>
    </source>
</evidence>
<evidence type="ECO:0000256" key="5">
    <source>
        <dbReference type="SAM" id="Phobius"/>
    </source>
</evidence>